<feature type="domain" description="TonB-dependent receptor-like beta-barrel" evidence="14">
    <location>
        <begin position="275"/>
        <end position="784"/>
    </location>
</feature>
<evidence type="ECO:0000256" key="11">
    <source>
        <dbReference type="PROSITE-ProRule" id="PRU01360"/>
    </source>
</evidence>
<protein>
    <submittedName>
        <fullName evidence="16">TonB-dependent receptor</fullName>
    </submittedName>
</protein>
<keyword evidence="8 12" id="KW-0798">TonB box</keyword>
<dbReference type="PANTHER" id="PTHR32552:SF81">
    <property type="entry name" value="TONB-DEPENDENT OUTER MEMBRANE RECEPTOR"/>
    <property type="match status" value="1"/>
</dbReference>
<dbReference type="SUPFAM" id="SSF56935">
    <property type="entry name" value="Porins"/>
    <property type="match status" value="1"/>
</dbReference>
<evidence type="ECO:0000256" key="12">
    <source>
        <dbReference type="RuleBase" id="RU003357"/>
    </source>
</evidence>
<evidence type="ECO:0000313" key="17">
    <source>
        <dbReference type="Proteomes" id="UP000515292"/>
    </source>
</evidence>
<dbReference type="Pfam" id="PF07715">
    <property type="entry name" value="Plug"/>
    <property type="match status" value="1"/>
</dbReference>
<dbReference type="GO" id="GO:0009279">
    <property type="term" value="C:cell outer membrane"/>
    <property type="evidence" value="ECO:0007669"/>
    <property type="project" value="UniProtKB-SubCell"/>
</dbReference>
<dbReference type="InterPro" id="IPR012910">
    <property type="entry name" value="Plug_dom"/>
</dbReference>
<evidence type="ECO:0000256" key="5">
    <source>
        <dbReference type="ARBA" id="ARBA00022692"/>
    </source>
</evidence>
<evidence type="ECO:0000256" key="1">
    <source>
        <dbReference type="ARBA" id="ARBA00004571"/>
    </source>
</evidence>
<dbReference type="Pfam" id="PF00593">
    <property type="entry name" value="TonB_dep_Rec_b-barrel"/>
    <property type="match status" value="1"/>
</dbReference>
<dbReference type="InterPro" id="IPR036942">
    <property type="entry name" value="Beta-barrel_TonB_sf"/>
</dbReference>
<evidence type="ECO:0000256" key="4">
    <source>
        <dbReference type="ARBA" id="ARBA00022496"/>
    </source>
</evidence>
<feature type="signal peptide" evidence="13">
    <location>
        <begin position="1"/>
        <end position="24"/>
    </location>
</feature>
<feature type="domain" description="TonB-dependent receptor plug" evidence="15">
    <location>
        <begin position="45"/>
        <end position="151"/>
    </location>
</feature>
<dbReference type="InterPro" id="IPR039426">
    <property type="entry name" value="TonB-dep_rcpt-like"/>
</dbReference>
<dbReference type="InterPro" id="IPR000531">
    <property type="entry name" value="Beta-barrel_TonB"/>
</dbReference>
<keyword evidence="13" id="KW-0732">Signal</keyword>
<keyword evidence="4" id="KW-0410">Iron transport</keyword>
<dbReference type="RefSeq" id="WP_182294310.1">
    <property type="nucleotide sequence ID" value="NZ_CP059851.1"/>
</dbReference>
<dbReference type="Gene3D" id="2.40.170.20">
    <property type="entry name" value="TonB-dependent receptor, beta-barrel domain"/>
    <property type="match status" value="2"/>
</dbReference>
<accession>A0A7G5IDL9</accession>
<evidence type="ECO:0000256" key="8">
    <source>
        <dbReference type="ARBA" id="ARBA00023077"/>
    </source>
</evidence>
<dbReference type="CDD" id="cd01347">
    <property type="entry name" value="ligand_gated_channel"/>
    <property type="match status" value="1"/>
</dbReference>
<dbReference type="GO" id="GO:0006826">
    <property type="term" value="P:iron ion transport"/>
    <property type="evidence" value="ECO:0007669"/>
    <property type="project" value="UniProtKB-KW"/>
</dbReference>
<evidence type="ECO:0000256" key="9">
    <source>
        <dbReference type="ARBA" id="ARBA00023136"/>
    </source>
</evidence>
<name>A0A7G5IDL9_9SPHN</name>
<dbReference type="PANTHER" id="PTHR32552">
    <property type="entry name" value="FERRICHROME IRON RECEPTOR-RELATED"/>
    <property type="match status" value="1"/>
</dbReference>
<evidence type="ECO:0000256" key="6">
    <source>
        <dbReference type="ARBA" id="ARBA00023004"/>
    </source>
</evidence>
<comment type="subcellular location">
    <subcellularLocation>
        <location evidence="1 11">Cell outer membrane</location>
        <topology evidence="1 11">Multi-pass membrane protein</topology>
    </subcellularLocation>
</comment>
<keyword evidence="5 11" id="KW-0812">Transmembrane</keyword>
<reference evidence="16 17" key="1">
    <citation type="submission" date="2020-07" db="EMBL/GenBank/DDBJ databases">
        <title>Complete genome sequence for Sandaracinobacter sp. M6.</title>
        <authorList>
            <person name="Tang Y."/>
            <person name="Liu Q."/>
            <person name="Guo Z."/>
            <person name="Lei P."/>
            <person name="Huang B."/>
        </authorList>
    </citation>
    <scope>NUCLEOTIDE SEQUENCE [LARGE SCALE GENOMIC DNA]</scope>
    <source>
        <strain evidence="16 17">M6</strain>
    </source>
</reference>
<evidence type="ECO:0000256" key="2">
    <source>
        <dbReference type="ARBA" id="ARBA00022448"/>
    </source>
</evidence>
<sequence>MRHPFLIAGLLATTAMPAPLFAQAAAVAVDEGDIIVTARRQSERLQDVPASVSVLTEATLSRAGVVNAAGIAQLTPGVTIVTNTAEIGDTQINIRGINGARDAESSVALVVDGILKTNTSVLNQMQGDLTQVEVLKGPQGAYYGRNAAAGALAVTTRKPGDMFEARGRVSGGNNATWSGFVSLSGPLSDTVSLLVSGDYRRTDGFFRNTGPIAVAQGATVDQYEGYGFNARLIADLSDRSTLDVKARYSKVKSGSINFNVAFALPNTAAAFGSPAFFENVNDHPFLYQSNIPSAGNQKTFEASAKFDHDLGAAKLTAWALYSDVKQDLIADAAVAAFGFFNSAPECRASVAALTAAGFQLAPPAFLAGTPEASILGAFGPTTCDGTQYQLRNQRDFSAEVRLASTAGGPLDWSVGAYYLNINREVGVSLGYDKGQGILPNLFNGRTSSNPTEQLAHDRFRTDVFALFGSGDYKLAEPLTLSVALRYDRELRRVTNLVDPTARNQYARGGNKPLNVGLDFGPLLPQRAVYEQLQPRVSLSWKASDEVNLYASWGVGFKSGGFNNQGSKATIESAFNAAPINAGLNIDDRFRKERSSAFEAGFKATAFDGRLRLDGAVYHSEIKDLQFFEFYAGPFGILRVVSNIDKARVTGGELEATVQVMPGWSLFASGNVNDGKIVRNTARPGTNGGKLPYTSDYTINLGTDVSLPLSDTLKANFRADYRIVGPTWFSTAQTGQRPTLFKLFLPGNLGTGDYGLTRREAYGTLDLRAGVSGANWSLTAYAANVANRKYLAEVIPAPEFGGSFISPGGRRSFGLEAGFNF</sequence>
<dbReference type="KEGG" id="sand:H3309_08430"/>
<evidence type="ECO:0000313" key="16">
    <source>
        <dbReference type="EMBL" id="QMW21461.1"/>
    </source>
</evidence>
<keyword evidence="10 11" id="KW-0998">Cell outer membrane</keyword>
<dbReference type="PROSITE" id="PS52016">
    <property type="entry name" value="TONB_DEPENDENT_REC_3"/>
    <property type="match status" value="1"/>
</dbReference>
<keyword evidence="2 11" id="KW-0813">Transport</keyword>
<dbReference type="AlphaFoldDB" id="A0A7G5IDL9"/>
<keyword evidence="3 11" id="KW-1134">Transmembrane beta strand</keyword>
<dbReference type="EMBL" id="CP059851">
    <property type="protein sequence ID" value="QMW21461.1"/>
    <property type="molecule type" value="Genomic_DNA"/>
</dbReference>
<gene>
    <name evidence="16" type="ORF">H3309_08430</name>
</gene>
<evidence type="ECO:0000256" key="7">
    <source>
        <dbReference type="ARBA" id="ARBA00023065"/>
    </source>
</evidence>
<comment type="similarity">
    <text evidence="11 12">Belongs to the TonB-dependent receptor family.</text>
</comment>
<organism evidence="16 17">
    <name type="scientific">Sandaracinobacteroides saxicola</name>
    <dbReference type="NCBI Taxonomy" id="2759707"/>
    <lineage>
        <taxon>Bacteria</taxon>
        <taxon>Pseudomonadati</taxon>
        <taxon>Pseudomonadota</taxon>
        <taxon>Alphaproteobacteria</taxon>
        <taxon>Sphingomonadales</taxon>
        <taxon>Sphingosinicellaceae</taxon>
        <taxon>Sandaracinobacteroides</taxon>
    </lineage>
</organism>
<dbReference type="Proteomes" id="UP000515292">
    <property type="component" value="Chromosome"/>
</dbReference>
<keyword evidence="7" id="KW-0406">Ion transport</keyword>
<evidence type="ECO:0000256" key="3">
    <source>
        <dbReference type="ARBA" id="ARBA00022452"/>
    </source>
</evidence>
<keyword evidence="16" id="KW-0675">Receptor</keyword>
<evidence type="ECO:0000259" key="15">
    <source>
        <dbReference type="Pfam" id="PF07715"/>
    </source>
</evidence>
<keyword evidence="6" id="KW-0408">Iron</keyword>
<evidence type="ECO:0000259" key="14">
    <source>
        <dbReference type="Pfam" id="PF00593"/>
    </source>
</evidence>
<feature type="chain" id="PRO_5029000061" evidence="13">
    <location>
        <begin position="25"/>
        <end position="820"/>
    </location>
</feature>
<keyword evidence="17" id="KW-1185">Reference proteome</keyword>
<keyword evidence="9 11" id="KW-0472">Membrane</keyword>
<proteinExistence type="inferred from homology"/>
<evidence type="ECO:0000256" key="10">
    <source>
        <dbReference type="ARBA" id="ARBA00023237"/>
    </source>
</evidence>
<evidence type="ECO:0000256" key="13">
    <source>
        <dbReference type="SAM" id="SignalP"/>
    </source>
</evidence>